<dbReference type="Proteomes" id="UP000318878">
    <property type="component" value="Unassembled WGS sequence"/>
</dbReference>
<dbReference type="AlphaFoldDB" id="A0A5C5VML2"/>
<feature type="signal peptide" evidence="1">
    <location>
        <begin position="1"/>
        <end position="22"/>
    </location>
</feature>
<keyword evidence="3" id="KW-1185">Reference proteome</keyword>
<protein>
    <submittedName>
        <fullName evidence="2">Uncharacterized protein</fullName>
    </submittedName>
</protein>
<name>A0A5C5VML2_9BACT</name>
<evidence type="ECO:0000313" key="2">
    <source>
        <dbReference type="EMBL" id="TWT39250.1"/>
    </source>
</evidence>
<dbReference type="EMBL" id="SJPF01000001">
    <property type="protein sequence ID" value="TWT39250.1"/>
    <property type="molecule type" value="Genomic_DNA"/>
</dbReference>
<gene>
    <name evidence="2" type="ORF">Enr8_09470</name>
</gene>
<keyword evidence="1" id="KW-0732">Signal</keyword>
<dbReference type="OrthoDB" id="223245at2"/>
<dbReference type="RefSeq" id="WP_146429435.1">
    <property type="nucleotide sequence ID" value="NZ_SJPF01000001.1"/>
</dbReference>
<comment type="caution">
    <text evidence="2">The sequence shown here is derived from an EMBL/GenBank/DDBJ whole genome shotgun (WGS) entry which is preliminary data.</text>
</comment>
<evidence type="ECO:0000256" key="1">
    <source>
        <dbReference type="SAM" id="SignalP"/>
    </source>
</evidence>
<evidence type="ECO:0000313" key="3">
    <source>
        <dbReference type="Proteomes" id="UP000318878"/>
    </source>
</evidence>
<sequence precursor="true">MRRRYVSLVVLFCLCTVQGVSPSPSFGEEPDQQQLSKEELKKKLRKIQIGKETTHIEGPLDADGNVDYLKAMNARLKEGVEPENNAVIELWLAAGPDYWAAENIGTRDFFGEIGLRRFPSYDPFLVDWQDFALPPPTEKADDEDVDYELENKQYYELENRLLEATARPWTDEEFPQMAKWLKRNEKPLQHIEKAVERDHFYEPVCWSLGSLEYEMYEVAEPTVEIAVNAADLLAARAMHRLGAGDLSGAAEDAVRLHRLAGLVCTSPTVYAWQCGGDIRYTACGVSRTLADHPEATSDFLLAHQAKIDEVPQDKFLLERYGYFERLLCLAKIELTIRMALHEAFDKTRDRDRDFAKVLDAAFGNHLMDWNEPLRIGNEFYDKTDAAMRKPTVKASHEALSKVSDQYWEFVSEDEEEQPNLLLRIFQQKSIGKALGRDVAKSLLDRYFYPADDYYDCYRRDRKLLDMTKIALAVAAYQRDHGNFPMSAATLTPKYLPQMLIDDDNGRPYQIRLSVYSLGIDGQDDEVSQGYDDMDVRLRELPAK</sequence>
<reference evidence="2 3" key="1">
    <citation type="submission" date="2019-02" db="EMBL/GenBank/DDBJ databases">
        <title>Deep-cultivation of Planctomycetes and their phenomic and genomic characterization uncovers novel biology.</title>
        <authorList>
            <person name="Wiegand S."/>
            <person name="Jogler M."/>
            <person name="Boedeker C."/>
            <person name="Pinto D."/>
            <person name="Vollmers J."/>
            <person name="Rivas-Marin E."/>
            <person name="Kohn T."/>
            <person name="Peeters S.H."/>
            <person name="Heuer A."/>
            <person name="Rast P."/>
            <person name="Oberbeckmann S."/>
            <person name="Bunk B."/>
            <person name="Jeske O."/>
            <person name="Meyerdierks A."/>
            <person name="Storesund J.E."/>
            <person name="Kallscheuer N."/>
            <person name="Luecker S."/>
            <person name="Lage O.M."/>
            <person name="Pohl T."/>
            <person name="Merkel B.J."/>
            <person name="Hornburger P."/>
            <person name="Mueller R.-W."/>
            <person name="Bruemmer F."/>
            <person name="Labrenz M."/>
            <person name="Spormann A.M."/>
            <person name="Op Den Camp H."/>
            <person name="Overmann J."/>
            <person name="Amann R."/>
            <person name="Jetten M.S.M."/>
            <person name="Mascher T."/>
            <person name="Medema M.H."/>
            <person name="Devos D.P."/>
            <person name="Kaster A.-K."/>
            <person name="Ovreas L."/>
            <person name="Rohde M."/>
            <person name="Galperin M.Y."/>
            <person name="Jogler C."/>
        </authorList>
    </citation>
    <scope>NUCLEOTIDE SEQUENCE [LARGE SCALE GENOMIC DNA]</scope>
    <source>
        <strain evidence="2 3">Enr8</strain>
    </source>
</reference>
<feature type="chain" id="PRO_5023147898" evidence="1">
    <location>
        <begin position="23"/>
        <end position="543"/>
    </location>
</feature>
<organism evidence="2 3">
    <name type="scientific">Blastopirellula retiformator</name>
    <dbReference type="NCBI Taxonomy" id="2527970"/>
    <lineage>
        <taxon>Bacteria</taxon>
        <taxon>Pseudomonadati</taxon>
        <taxon>Planctomycetota</taxon>
        <taxon>Planctomycetia</taxon>
        <taxon>Pirellulales</taxon>
        <taxon>Pirellulaceae</taxon>
        <taxon>Blastopirellula</taxon>
    </lineage>
</organism>
<proteinExistence type="predicted"/>
<accession>A0A5C5VML2</accession>